<dbReference type="InterPro" id="IPR047057">
    <property type="entry name" value="MerR_fam"/>
</dbReference>
<dbReference type="Pfam" id="PF13411">
    <property type="entry name" value="MerR_1"/>
    <property type="match status" value="1"/>
</dbReference>
<dbReference type="PANTHER" id="PTHR30204:SF96">
    <property type="entry name" value="CHROMOSOME-ANCHORING PROTEIN RACA"/>
    <property type="match status" value="1"/>
</dbReference>
<proteinExistence type="predicted"/>
<evidence type="ECO:0000259" key="2">
    <source>
        <dbReference type="PROSITE" id="PS50937"/>
    </source>
</evidence>
<dbReference type="PROSITE" id="PS50937">
    <property type="entry name" value="HTH_MERR_2"/>
    <property type="match status" value="1"/>
</dbReference>
<name>A0ABV8VXR2_9BACI</name>
<evidence type="ECO:0000256" key="1">
    <source>
        <dbReference type="ARBA" id="ARBA00023125"/>
    </source>
</evidence>
<sequence>MLTIKEVTKQTGITVRTMRYYDQIDLLPPAGKTEGGHRLYGEKELKKLQEIQFLKSLGFTLEEIKEMLADTEHDWFTGLKKQLGYVRNEKKRIIEMEKTIQGLLNEVMLNGKIDLPSVQKLIQLYQQNADKKEVYREEMFDDNDQELLDMLPNMNSGDPDTLEWIALLGRLKKEMSKGPSSPEIQRIVKRMLEKEQETYGNETDFGEKVWEIRKSPEKSERAGFYPIEPEVTEFLEVAFHIFMENEKGQEEEK</sequence>
<dbReference type="RefSeq" id="WP_390198664.1">
    <property type="nucleotide sequence ID" value="NZ_JBHSDV010000002.1"/>
</dbReference>
<dbReference type="Gene3D" id="1.10.1660.10">
    <property type="match status" value="1"/>
</dbReference>
<keyword evidence="4" id="KW-1185">Reference proteome</keyword>
<accession>A0ABV8VXR2</accession>
<dbReference type="PRINTS" id="PR00040">
    <property type="entry name" value="HTHMERR"/>
</dbReference>
<protein>
    <submittedName>
        <fullName evidence="3">MerR family transcriptional regulator</fullName>
    </submittedName>
</protein>
<gene>
    <name evidence="3" type="ORF">ACFOZ1_09165</name>
</gene>
<dbReference type="PANTHER" id="PTHR30204">
    <property type="entry name" value="REDOX-CYCLING DRUG-SENSING TRANSCRIPTIONAL ACTIVATOR SOXR"/>
    <property type="match status" value="1"/>
</dbReference>
<keyword evidence="1" id="KW-0238">DNA-binding</keyword>
<dbReference type="SMART" id="SM00422">
    <property type="entry name" value="HTH_MERR"/>
    <property type="match status" value="1"/>
</dbReference>
<dbReference type="CDD" id="cd01106">
    <property type="entry name" value="HTH_TipAL-Mta"/>
    <property type="match status" value="1"/>
</dbReference>
<feature type="domain" description="HTH merR-type" evidence="2">
    <location>
        <begin position="1"/>
        <end position="70"/>
    </location>
</feature>
<evidence type="ECO:0000313" key="4">
    <source>
        <dbReference type="Proteomes" id="UP001595880"/>
    </source>
</evidence>
<evidence type="ECO:0000313" key="3">
    <source>
        <dbReference type="EMBL" id="MFC4387978.1"/>
    </source>
</evidence>
<dbReference type="EMBL" id="JBHSDV010000002">
    <property type="protein sequence ID" value="MFC4387978.1"/>
    <property type="molecule type" value="Genomic_DNA"/>
</dbReference>
<dbReference type="InterPro" id="IPR000551">
    <property type="entry name" value="MerR-type_HTH_dom"/>
</dbReference>
<dbReference type="Proteomes" id="UP001595880">
    <property type="component" value="Unassembled WGS sequence"/>
</dbReference>
<dbReference type="SUPFAM" id="SSF46955">
    <property type="entry name" value="Putative DNA-binding domain"/>
    <property type="match status" value="1"/>
</dbReference>
<dbReference type="InterPro" id="IPR009061">
    <property type="entry name" value="DNA-bd_dom_put_sf"/>
</dbReference>
<comment type="caution">
    <text evidence="3">The sequence shown here is derived from an EMBL/GenBank/DDBJ whole genome shotgun (WGS) entry which is preliminary data.</text>
</comment>
<organism evidence="3 4">
    <name type="scientific">Gracilibacillus marinus</name>
    <dbReference type="NCBI Taxonomy" id="630535"/>
    <lineage>
        <taxon>Bacteria</taxon>
        <taxon>Bacillati</taxon>
        <taxon>Bacillota</taxon>
        <taxon>Bacilli</taxon>
        <taxon>Bacillales</taxon>
        <taxon>Bacillaceae</taxon>
        <taxon>Gracilibacillus</taxon>
    </lineage>
</organism>
<reference evidence="4" key="1">
    <citation type="journal article" date="2019" name="Int. J. Syst. Evol. Microbiol.">
        <title>The Global Catalogue of Microorganisms (GCM) 10K type strain sequencing project: providing services to taxonomists for standard genome sequencing and annotation.</title>
        <authorList>
            <consortium name="The Broad Institute Genomics Platform"/>
            <consortium name="The Broad Institute Genome Sequencing Center for Infectious Disease"/>
            <person name="Wu L."/>
            <person name="Ma J."/>
        </authorList>
    </citation>
    <scope>NUCLEOTIDE SEQUENCE [LARGE SCALE GENOMIC DNA]</scope>
    <source>
        <strain evidence="4">KACC 14058</strain>
    </source>
</reference>